<evidence type="ECO:0008006" key="3">
    <source>
        <dbReference type="Google" id="ProtNLM"/>
    </source>
</evidence>
<sequence length="230" mass="25882">MSIFANLKEHDDIKDTTDTLGGGYQPLASGVYDAIINYAYLKTAKSGAKAISFEFDVDGKTVNEDIYVTNRNGENFYTKDGEKHYLIGFTHVNDIALFTAQKPLSELDTEKKVIKLYNFDQRKEVDTQVDMLMDIVKKPIKLGIIKEIRPKQVKQGDEYVDDPNGATVERNNVSKVFSPKDGRTVNEVKAKADTAEFIKKWEEKWTGVDKEVKSTAVTKPQAKAVKSLFS</sequence>
<dbReference type="AlphaFoldDB" id="L2F744"/>
<organism evidence="1 2">
    <name type="scientific">Moraxella macacae 0408225</name>
    <dbReference type="NCBI Taxonomy" id="1230338"/>
    <lineage>
        <taxon>Bacteria</taxon>
        <taxon>Pseudomonadati</taxon>
        <taxon>Pseudomonadota</taxon>
        <taxon>Gammaproteobacteria</taxon>
        <taxon>Moraxellales</taxon>
        <taxon>Moraxellaceae</taxon>
        <taxon>Moraxella</taxon>
    </lineage>
</organism>
<dbReference type="RefSeq" id="WP_009501831.1">
    <property type="nucleotide sequence ID" value="NZ_ANIN01000002.1"/>
</dbReference>
<evidence type="ECO:0000313" key="2">
    <source>
        <dbReference type="Proteomes" id="UP000023795"/>
    </source>
</evidence>
<dbReference type="Proteomes" id="UP000023795">
    <property type="component" value="Unassembled WGS sequence"/>
</dbReference>
<keyword evidence="2" id="KW-1185">Reference proteome</keyword>
<dbReference type="PATRIC" id="fig|1230338.3.peg.1480"/>
<dbReference type="STRING" id="1230338.MOMA_06941"/>
<reference evidence="1 2" key="1">
    <citation type="journal article" date="2013" name="Genome Announc.">
        <title>Genome Sequence of Moraxella macacae 0408225, a Novel Bacterial Species Isolated from a Cynomolgus Macaque with Epistaxis.</title>
        <authorList>
            <person name="Ladner J.T."/>
            <person name="Whitehouse C.A."/>
            <person name="Koroleva G.I."/>
            <person name="Palacios G.F."/>
        </authorList>
    </citation>
    <scope>NUCLEOTIDE SEQUENCE [LARGE SCALE GENOMIC DNA]</scope>
    <source>
        <strain evidence="1 2">0408225</strain>
    </source>
</reference>
<protein>
    <recommendedName>
        <fullName evidence="3">Single-stranded DNA-binding protein</fullName>
    </recommendedName>
</protein>
<comment type="caution">
    <text evidence="1">The sequence shown here is derived from an EMBL/GenBank/DDBJ whole genome shotgun (WGS) entry which is preliminary data.</text>
</comment>
<dbReference type="EMBL" id="ANIN01000002">
    <property type="protein sequence ID" value="ELA08278.1"/>
    <property type="molecule type" value="Genomic_DNA"/>
</dbReference>
<dbReference type="OrthoDB" id="6717713at2"/>
<gene>
    <name evidence="1" type="ORF">MOMA_06941</name>
</gene>
<name>L2F744_9GAMM</name>
<proteinExistence type="predicted"/>
<accession>L2F744</accession>
<evidence type="ECO:0000313" key="1">
    <source>
        <dbReference type="EMBL" id="ELA08278.1"/>
    </source>
</evidence>